<dbReference type="STRING" id="1429043.X474_24875"/>
<evidence type="ECO:0000313" key="2">
    <source>
        <dbReference type="Proteomes" id="UP000032233"/>
    </source>
</evidence>
<comment type="caution">
    <text evidence="1">The sequence shown here is derived from an EMBL/GenBank/DDBJ whole genome shotgun (WGS) entry which is preliminary data.</text>
</comment>
<keyword evidence="2" id="KW-1185">Reference proteome</keyword>
<protein>
    <submittedName>
        <fullName evidence="1">Uncharacterized protein</fullName>
    </submittedName>
</protein>
<reference evidence="1 2" key="1">
    <citation type="submission" date="2013-11" db="EMBL/GenBank/DDBJ databases">
        <title>Metagenomic analysis of a methanogenic consortium involved in long chain n-alkane degradation.</title>
        <authorList>
            <person name="Davidova I.A."/>
            <person name="Callaghan A.V."/>
            <person name="Wawrik B."/>
            <person name="Pruitt S."/>
            <person name="Marks C."/>
            <person name="Duncan K.E."/>
            <person name="Suflita J.M."/>
        </authorList>
    </citation>
    <scope>NUCLEOTIDE SEQUENCE [LARGE SCALE GENOMIC DNA]</scope>
    <source>
        <strain evidence="1 2">SPR</strain>
    </source>
</reference>
<organism evidence="1 2">
    <name type="scientific">Dethiosulfatarculus sandiegensis</name>
    <dbReference type="NCBI Taxonomy" id="1429043"/>
    <lineage>
        <taxon>Bacteria</taxon>
        <taxon>Pseudomonadati</taxon>
        <taxon>Thermodesulfobacteriota</taxon>
        <taxon>Desulfarculia</taxon>
        <taxon>Desulfarculales</taxon>
        <taxon>Desulfarculaceae</taxon>
        <taxon>Dethiosulfatarculus</taxon>
    </lineage>
</organism>
<accession>A0A0D2J041</accession>
<dbReference type="Proteomes" id="UP000032233">
    <property type="component" value="Unassembled WGS sequence"/>
</dbReference>
<evidence type="ECO:0000313" key="1">
    <source>
        <dbReference type="EMBL" id="KIX11589.1"/>
    </source>
</evidence>
<dbReference type="EMBL" id="AZAC01000056">
    <property type="protein sequence ID" value="KIX11589.1"/>
    <property type="molecule type" value="Genomic_DNA"/>
</dbReference>
<gene>
    <name evidence="1" type="ORF">X474_24875</name>
</gene>
<name>A0A0D2J041_9BACT</name>
<sequence>MKKGFINLSRLKVQAIACTEKALPFLTQSLLLGSRQSYMVYYCGYYIMSEMIFMATNLEVGGLVLARRVAPYLLKGECNCRFV</sequence>
<dbReference type="AlphaFoldDB" id="A0A0D2J041"/>
<proteinExistence type="predicted"/>
<dbReference type="InParanoid" id="A0A0D2J041"/>